<name>E6K1Z8_PARDN</name>
<keyword evidence="2" id="KW-1185">Reference proteome</keyword>
<dbReference type="Proteomes" id="UP000004946">
    <property type="component" value="Chromosome"/>
</dbReference>
<sequence>MADNHFLRMIGLCGESASVNNQYLRIISSRDKSSFPPTPHQARNHFYSEVLVYFHSLWLDTNNTTRHQDEHGLVAATEPTRNG</sequence>
<proteinExistence type="predicted"/>
<dbReference type="EMBL" id="AEON01000002">
    <property type="protein sequence ID" value="EFT82786.1"/>
    <property type="molecule type" value="Genomic_DNA"/>
</dbReference>
<organism evidence="1 2">
    <name type="scientific">Parascardovia denticolens DSM 10105 = JCM 12538</name>
    <dbReference type="NCBI Taxonomy" id="864564"/>
    <lineage>
        <taxon>Bacteria</taxon>
        <taxon>Bacillati</taxon>
        <taxon>Actinomycetota</taxon>
        <taxon>Actinomycetes</taxon>
        <taxon>Bifidobacteriales</taxon>
        <taxon>Bifidobacteriaceae</taxon>
        <taxon>Parascardovia</taxon>
    </lineage>
</organism>
<evidence type="ECO:0000313" key="1">
    <source>
        <dbReference type="EMBL" id="EFT82786.1"/>
    </source>
</evidence>
<dbReference type="KEGG" id="pdo:PSDT_0206"/>
<comment type="caution">
    <text evidence="1">The sequence shown here is derived from an EMBL/GenBank/DDBJ whole genome shotgun (WGS) entry which is preliminary data.</text>
</comment>
<gene>
    <name evidence="1" type="ORF">HMPREF0620_1471</name>
</gene>
<accession>E6K1Z8</accession>
<dbReference type="PATRIC" id="fig|864564.6.peg.231"/>
<dbReference type="HOGENOM" id="CLU_2539502_0_0_11"/>
<dbReference type="AlphaFoldDB" id="E6K1Z8"/>
<evidence type="ECO:0000313" key="2">
    <source>
        <dbReference type="Proteomes" id="UP000004946"/>
    </source>
</evidence>
<protein>
    <submittedName>
        <fullName evidence="1">Uncharacterized protein</fullName>
    </submittedName>
</protein>
<reference evidence="1 2" key="1">
    <citation type="submission" date="2010-12" db="EMBL/GenBank/DDBJ databases">
        <authorList>
            <person name="Muzny D."/>
            <person name="Qin X."/>
            <person name="Buhay C."/>
            <person name="Dugan-Rocha S."/>
            <person name="Ding Y."/>
            <person name="Chen G."/>
            <person name="Hawes A."/>
            <person name="Holder M."/>
            <person name="Jhangiani S."/>
            <person name="Johnson A."/>
            <person name="Khan Z."/>
            <person name="Li Z."/>
            <person name="Liu W."/>
            <person name="Liu X."/>
            <person name="Perez L."/>
            <person name="Shen H."/>
            <person name="Wang Q."/>
            <person name="Watt J."/>
            <person name="Xi L."/>
            <person name="Xin Y."/>
            <person name="Zhou J."/>
            <person name="Deng J."/>
            <person name="Jiang H."/>
            <person name="Liu Y."/>
            <person name="Qu J."/>
            <person name="Song X.-Z."/>
            <person name="Zhang L."/>
            <person name="Villasana D."/>
            <person name="Johnson A."/>
            <person name="Liu J."/>
            <person name="Liyanage D."/>
            <person name="Lorensuhewa L."/>
            <person name="Robinson T."/>
            <person name="Song A."/>
            <person name="Song B.-B."/>
            <person name="Dinh H."/>
            <person name="Thornton R."/>
            <person name="Coyle M."/>
            <person name="Francisco L."/>
            <person name="Jackson L."/>
            <person name="Javaid M."/>
            <person name="Korchina V."/>
            <person name="Kovar C."/>
            <person name="Mata R."/>
            <person name="Mathew T."/>
            <person name="Ngo R."/>
            <person name="Nguyen L."/>
            <person name="Nguyen N."/>
            <person name="Okwuonu G."/>
            <person name="Ongeri F."/>
            <person name="Pham C."/>
            <person name="Simmons D."/>
            <person name="Wilczek-Boney K."/>
            <person name="Hale W."/>
            <person name="Jakkamsetti A."/>
            <person name="Pham P."/>
            <person name="Ruth R."/>
            <person name="San Lucas F."/>
            <person name="Warren J."/>
            <person name="Zhang J."/>
            <person name="Zhao Z."/>
            <person name="Zhou C."/>
            <person name="Zhu D."/>
            <person name="Lee S."/>
            <person name="Bess C."/>
            <person name="Blankenburg K."/>
            <person name="Forbes L."/>
            <person name="Fu Q."/>
            <person name="Gubbala S."/>
            <person name="Hirani K."/>
            <person name="Jayaseelan J.C."/>
            <person name="Lara F."/>
            <person name="Munidasa M."/>
            <person name="Palculict T."/>
            <person name="Patil S."/>
            <person name="Pu L.-L."/>
            <person name="Saada N."/>
            <person name="Tang L."/>
            <person name="Weissenberger G."/>
            <person name="Zhu Y."/>
            <person name="Hemphill L."/>
            <person name="Shang Y."/>
            <person name="Youmans B."/>
            <person name="Ayvaz T."/>
            <person name="Ross M."/>
            <person name="Santibanez J."/>
            <person name="Aqrawi P."/>
            <person name="Gross S."/>
            <person name="Joshi V."/>
            <person name="Fowler G."/>
            <person name="Nazareth L."/>
            <person name="Reid J."/>
            <person name="Worley K."/>
            <person name="Petrosino J."/>
            <person name="Highlander S."/>
            <person name="Gibbs R."/>
        </authorList>
    </citation>
    <scope>NUCLEOTIDE SEQUENCE [LARGE SCALE GENOMIC DNA]</scope>
    <source>
        <strain evidence="1 2">DSM 10105</strain>
    </source>
</reference>